<evidence type="ECO:0000313" key="1">
    <source>
        <dbReference type="EMBL" id="MPD05201.1"/>
    </source>
</evidence>
<dbReference type="EMBL" id="VSRR010144908">
    <property type="protein sequence ID" value="MPD05201.1"/>
    <property type="molecule type" value="Genomic_DNA"/>
</dbReference>
<reference evidence="1 2" key="1">
    <citation type="submission" date="2019-05" db="EMBL/GenBank/DDBJ databases">
        <title>Another draft genome of Portunus trituberculatus and its Hox gene families provides insights of decapod evolution.</title>
        <authorList>
            <person name="Jeong J.-H."/>
            <person name="Song I."/>
            <person name="Kim S."/>
            <person name="Choi T."/>
            <person name="Kim D."/>
            <person name="Ryu S."/>
            <person name="Kim W."/>
        </authorList>
    </citation>
    <scope>NUCLEOTIDE SEQUENCE [LARGE SCALE GENOMIC DNA]</scope>
    <source>
        <tissue evidence="1">Muscle</tissue>
    </source>
</reference>
<name>A0A5B7K880_PORTR</name>
<keyword evidence="2" id="KW-1185">Reference proteome</keyword>
<protein>
    <submittedName>
        <fullName evidence="1">Uncharacterized protein</fullName>
    </submittedName>
</protein>
<comment type="caution">
    <text evidence="1">The sequence shown here is derived from an EMBL/GenBank/DDBJ whole genome shotgun (WGS) entry which is preliminary data.</text>
</comment>
<organism evidence="1 2">
    <name type="scientific">Portunus trituberculatus</name>
    <name type="common">Swimming crab</name>
    <name type="synonym">Neptunus trituberculatus</name>
    <dbReference type="NCBI Taxonomy" id="210409"/>
    <lineage>
        <taxon>Eukaryota</taxon>
        <taxon>Metazoa</taxon>
        <taxon>Ecdysozoa</taxon>
        <taxon>Arthropoda</taxon>
        <taxon>Crustacea</taxon>
        <taxon>Multicrustacea</taxon>
        <taxon>Malacostraca</taxon>
        <taxon>Eumalacostraca</taxon>
        <taxon>Eucarida</taxon>
        <taxon>Decapoda</taxon>
        <taxon>Pleocyemata</taxon>
        <taxon>Brachyura</taxon>
        <taxon>Eubrachyura</taxon>
        <taxon>Portunoidea</taxon>
        <taxon>Portunidae</taxon>
        <taxon>Portuninae</taxon>
        <taxon>Portunus</taxon>
    </lineage>
</organism>
<dbReference type="Proteomes" id="UP000324222">
    <property type="component" value="Unassembled WGS sequence"/>
</dbReference>
<dbReference type="SUPFAM" id="SSF48334">
    <property type="entry name" value="DNA repair protein MutS, domain III"/>
    <property type="match status" value="1"/>
</dbReference>
<proteinExistence type="predicted"/>
<gene>
    <name evidence="1" type="ORF">E2C01_100932</name>
</gene>
<dbReference type="OrthoDB" id="10252754at2759"/>
<accession>A0A5B7K880</accession>
<dbReference type="Gene3D" id="1.10.1420.10">
    <property type="match status" value="1"/>
</dbReference>
<evidence type="ECO:0000313" key="2">
    <source>
        <dbReference type="Proteomes" id="UP000324222"/>
    </source>
</evidence>
<dbReference type="InterPro" id="IPR036187">
    <property type="entry name" value="DNA_mismatch_repair_MutS_sf"/>
</dbReference>
<dbReference type="AlphaFoldDB" id="A0A5B7K880"/>
<sequence length="77" mass="8817">MDSCRLMARDDTGFYYADFWSWRALEVVRSLHGEWQDSLFGALRHTRTPAGTRKLRATLLQASIHIVSCNAGVRLFS</sequence>